<dbReference type="AlphaFoldDB" id="A0A931NHL8"/>
<keyword evidence="3" id="KW-0808">Transferase</keyword>
<evidence type="ECO:0000313" key="4">
    <source>
        <dbReference type="Proteomes" id="UP000613266"/>
    </source>
</evidence>
<feature type="transmembrane region" description="Helical" evidence="1">
    <location>
        <begin position="79"/>
        <end position="99"/>
    </location>
</feature>
<dbReference type="GO" id="GO:0000155">
    <property type="term" value="F:phosphorelay sensor kinase activity"/>
    <property type="evidence" value="ECO:0007669"/>
    <property type="project" value="InterPro"/>
</dbReference>
<keyword evidence="4" id="KW-1185">Reference proteome</keyword>
<dbReference type="PANTHER" id="PTHR34220">
    <property type="entry name" value="SENSOR HISTIDINE KINASE YPDA"/>
    <property type="match status" value="1"/>
</dbReference>
<dbReference type="Pfam" id="PF06580">
    <property type="entry name" value="His_kinase"/>
    <property type="match status" value="1"/>
</dbReference>
<dbReference type="InterPro" id="IPR010559">
    <property type="entry name" value="Sig_transdc_His_kin_internal"/>
</dbReference>
<feature type="domain" description="Signal transduction histidine kinase internal region" evidence="2">
    <location>
        <begin position="205"/>
        <end position="284"/>
    </location>
</feature>
<feature type="transmembrane region" description="Helical" evidence="1">
    <location>
        <begin position="155"/>
        <end position="175"/>
    </location>
</feature>
<keyword evidence="3" id="KW-0418">Kinase</keyword>
<protein>
    <submittedName>
        <fullName evidence="3">Histidine kinase</fullName>
    </submittedName>
</protein>
<gene>
    <name evidence="3" type="ORF">I7X39_15880</name>
</gene>
<proteinExistence type="predicted"/>
<keyword evidence="1" id="KW-0472">Membrane</keyword>
<dbReference type="Gene3D" id="3.30.565.10">
    <property type="entry name" value="Histidine kinase-like ATPase, C-terminal domain"/>
    <property type="match status" value="1"/>
</dbReference>
<dbReference type="EMBL" id="JAEDAK010000011">
    <property type="protein sequence ID" value="MBH9578371.1"/>
    <property type="molecule type" value="Genomic_DNA"/>
</dbReference>
<organism evidence="3 4">
    <name type="scientific">Inhella proteolytica</name>
    <dbReference type="NCBI Taxonomy" id="2795029"/>
    <lineage>
        <taxon>Bacteria</taxon>
        <taxon>Pseudomonadati</taxon>
        <taxon>Pseudomonadota</taxon>
        <taxon>Betaproteobacteria</taxon>
        <taxon>Burkholderiales</taxon>
        <taxon>Sphaerotilaceae</taxon>
        <taxon>Inhella</taxon>
    </lineage>
</organism>
<reference evidence="3" key="1">
    <citation type="submission" date="2020-12" db="EMBL/GenBank/DDBJ databases">
        <title>The genome sequence of Inhella sp. 1Y17.</title>
        <authorList>
            <person name="Liu Y."/>
        </authorList>
    </citation>
    <scope>NUCLEOTIDE SEQUENCE</scope>
    <source>
        <strain evidence="3">1Y17</strain>
    </source>
</reference>
<evidence type="ECO:0000259" key="2">
    <source>
        <dbReference type="Pfam" id="PF06580"/>
    </source>
</evidence>
<dbReference type="RefSeq" id="WP_198112139.1">
    <property type="nucleotide sequence ID" value="NZ_JAEDAK010000011.1"/>
</dbReference>
<dbReference type="Proteomes" id="UP000613266">
    <property type="component" value="Unassembled WGS sequence"/>
</dbReference>
<name>A0A931NHL8_9BURK</name>
<keyword evidence="1" id="KW-1133">Transmembrane helix</keyword>
<dbReference type="InterPro" id="IPR050640">
    <property type="entry name" value="Bact_2-comp_sensor_kinase"/>
</dbReference>
<dbReference type="InterPro" id="IPR036890">
    <property type="entry name" value="HATPase_C_sf"/>
</dbReference>
<sequence length="391" mass="42732">MTQSSPPTPLSEGNRLQRAYHRWAQPHYARMAPDLREQVEAIDRHLYSRQGLGTWLGAVGALAGTVLGLHAIGASWLTAGLLALLGWGLLLAMGMNLWLQPDKISKAFGSVRRVVLMLILALSGALVGSLFGHALKRGHFDWADYQLLFANRLTSFIPGLAVGMLGAFLVLWSVARVRSGVLQGQRDRARLEAERDTAAAQARQAELRLLQAQIHPHFVFNTLAALQHWVDKGDARAGPLLRDLTGFLRGSTEMLGRPLVPLGEELASVRHYLAIMKARWGERLRYELTLDPALDAEPIPPGLLLTLVENAIEHGLAPCLDGGHLHVRSHRLASGWQLQVHDDGAGLPAAWQEGVGLANVRQRLAHHYGPRAQLQLQPATPGCLAELTVNP</sequence>
<dbReference type="PANTHER" id="PTHR34220:SF7">
    <property type="entry name" value="SENSOR HISTIDINE KINASE YPDA"/>
    <property type="match status" value="1"/>
</dbReference>
<dbReference type="GO" id="GO:0016020">
    <property type="term" value="C:membrane"/>
    <property type="evidence" value="ECO:0007669"/>
    <property type="project" value="InterPro"/>
</dbReference>
<feature type="transmembrane region" description="Helical" evidence="1">
    <location>
        <begin position="52"/>
        <end position="73"/>
    </location>
</feature>
<comment type="caution">
    <text evidence="3">The sequence shown here is derived from an EMBL/GenBank/DDBJ whole genome shotgun (WGS) entry which is preliminary data.</text>
</comment>
<feature type="transmembrane region" description="Helical" evidence="1">
    <location>
        <begin position="111"/>
        <end position="135"/>
    </location>
</feature>
<dbReference type="SUPFAM" id="SSF55874">
    <property type="entry name" value="ATPase domain of HSP90 chaperone/DNA topoisomerase II/histidine kinase"/>
    <property type="match status" value="1"/>
</dbReference>
<keyword evidence="1" id="KW-0812">Transmembrane</keyword>
<evidence type="ECO:0000256" key="1">
    <source>
        <dbReference type="SAM" id="Phobius"/>
    </source>
</evidence>
<accession>A0A931NHL8</accession>
<evidence type="ECO:0000313" key="3">
    <source>
        <dbReference type="EMBL" id="MBH9578371.1"/>
    </source>
</evidence>